<keyword evidence="3 7" id="KW-0812">Transmembrane</keyword>
<accession>A0A7I8VVI6</accession>
<keyword evidence="2 7" id="KW-0808">Transferase</keyword>
<dbReference type="Proteomes" id="UP000549394">
    <property type="component" value="Unassembled WGS sequence"/>
</dbReference>
<gene>
    <name evidence="9" type="ORF">DGYR_LOCUS6943</name>
</gene>
<feature type="transmembrane region" description="Helical" evidence="7">
    <location>
        <begin position="194"/>
        <end position="217"/>
    </location>
</feature>
<dbReference type="PANTHER" id="PTHR22883:SF452">
    <property type="entry name" value="PALMITOYLTRANSFERASE"/>
    <property type="match status" value="1"/>
</dbReference>
<dbReference type="GO" id="GO:0019706">
    <property type="term" value="F:protein-cysteine S-palmitoyltransferase activity"/>
    <property type="evidence" value="ECO:0007669"/>
    <property type="project" value="UniProtKB-EC"/>
</dbReference>
<name>A0A7I8VVI6_9ANNE</name>
<evidence type="ECO:0000313" key="10">
    <source>
        <dbReference type="Proteomes" id="UP000549394"/>
    </source>
</evidence>
<dbReference type="InterPro" id="IPR001594">
    <property type="entry name" value="Palmitoyltrfase_DHHC"/>
</dbReference>
<dbReference type="InterPro" id="IPR039859">
    <property type="entry name" value="PFA4/ZDH16/20/ERF2-like"/>
</dbReference>
<dbReference type="GO" id="GO:0005783">
    <property type="term" value="C:endoplasmic reticulum"/>
    <property type="evidence" value="ECO:0007669"/>
    <property type="project" value="TreeGrafter"/>
</dbReference>
<evidence type="ECO:0000256" key="4">
    <source>
        <dbReference type="ARBA" id="ARBA00022989"/>
    </source>
</evidence>
<dbReference type="EC" id="2.3.1.225" evidence="7"/>
<reference evidence="9 10" key="1">
    <citation type="submission" date="2020-08" db="EMBL/GenBank/DDBJ databases">
        <authorList>
            <person name="Hejnol A."/>
        </authorList>
    </citation>
    <scope>NUCLEOTIDE SEQUENCE [LARGE SCALE GENOMIC DNA]</scope>
</reference>
<dbReference type="EMBL" id="CAJFCJ010000009">
    <property type="protein sequence ID" value="CAD5118588.1"/>
    <property type="molecule type" value="Genomic_DNA"/>
</dbReference>
<protein>
    <recommendedName>
        <fullName evidence="7">Palmitoyltransferase</fullName>
        <ecNumber evidence="7">2.3.1.225</ecNumber>
    </recommendedName>
</protein>
<dbReference type="GO" id="GO:0006612">
    <property type="term" value="P:protein targeting to membrane"/>
    <property type="evidence" value="ECO:0007669"/>
    <property type="project" value="TreeGrafter"/>
</dbReference>
<evidence type="ECO:0000256" key="6">
    <source>
        <dbReference type="ARBA" id="ARBA00023315"/>
    </source>
</evidence>
<dbReference type="PROSITE" id="PS50216">
    <property type="entry name" value="DHHC"/>
    <property type="match status" value="1"/>
</dbReference>
<evidence type="ECO:0000259" key="8">
    <source>
        <dbReference type="Pfam" id="PF01529"/>
    </source>
</evidence>
<evidence type="ECO:0000256" key="1">
    <source>
        <dbReference type="ARBA" id="ARBA00004141"/>
    </source>
</evidence>
<evidence type="ECO:0000256" key="2">
    <source>
        <dbReference type="ARBA" id="ARBA00022679"/>
    </source>
</evidence>
<organism evidence="9 10">
    <name type="scientific">Dimorphilus gyrociliatus</name>
    <dbReference type="NCBI Taxonomy" id="2664684"/>
    <lineage>
        <taxon>Eukaryota</taxon>
        <taxon>Metazoa</taxon>
        <taxon>Spiralia</taxon>
        <taxon>Lophotrochozoa</taxon>
        <taxon>Annelida</taxon>
        <taxon>Polychaeta</taxon>
        <taxon>Polychaeta incertae sedis</taxon>
        <taxon>Dinophilidae</taxon>
        <taxon>Dimorphilus</taxon>
    </lineage>
</organism>
<dbReference type="GO" id="GO:0016020">
    <property type="term" value="C:membrane"/>
    <property type="evidence" value="ECO:0007669"/>
    <property type="project" value="UniProtKB-SubCell"/>
</dbReference>
<feature type="domain" description="Palmitoyltransferase DHHC" evidence="8">
    <location>
        <begin position="150"/>
        <end position="287"/>
    </location>
</feature>
<evidence type="ECO:0000256" key="5">
    <source>
        <dbReference type="ARBA" id="ARBA00023136"/>
    </source>
</evidence>
<evidence type="ECO:0000313" key="9">
    <source>
        <dbReference type="EMBL" id="CAD5118588.1"/>
    </source>
</evidence>
<dbReference type="OrthoDB" id="302728at2759"/>
<keyword evidence="4 7" id="KW-1133">Transmembrane helix</keyword>
<feature type="transmembrane region" description="Helical" evidence="7">
    <location>
        <begin position="79"/>
        <end position="100"/>
    </location>
</feature>
<comment type="catalytic activity">
    <reaction evidence="7">
        <text>L-cysteinyl-[protein] + hexadecanoyl-CoA = S-hexadecanoyl-L-cysteinyl-[protein] + CoA</text>
        <dbReference type="Rhea" id="RHEA:36683"/>
        <dbReference type="Rhea" id="RHEA-COMP:10131"/>
        <dbReference type="Rhea" id="RHEA-COMP:11032"/>
        <dbReference type="ChEBI" id="CHEBI:29950"/>
        <dbReference type="ChEBI" id="CHEBI:57287"/>
        <dbReference type="ChEBI" id="CHEBI:57379"/>
        <dbReference type="ChEBI" id="CHEBI:74151"/>
        <dbReference type="EC" id="2.3.1.225"/>
    </reaction>
</comment>
<evidence type="ECO:0000256" key="7">
    <source>
        <dbReference type="RuleBase" id="RU079119"/>
    </source>
</evidence>
<dbReference type="AlphaFoldDB" id="A0A7I8VVI6"/>
<feature type="transmembrane region" description="Helical" evidence="7">
    <location>
        <begin position="46"/>
        <end position="73"/>
    </location>
</feature>
<comment type="domain">
    <text evidence="7">The DHHC domain is required for palmitoyltransferase activity.</text>
</comment>
<proteinExistence type="inferred from homology"/>
<feature type="transmembrane region" description="Helical" evidence="7">
    <location>
        <begin position="258"/>
        <end position="279"/>
    </location>
</feature>
<sequence>MSSNSTVIRLHAEEKNVGFDPNESLMSKWRKSYESNRRRSVAVSKYYSFGYFFCICSAELYCAFTEIIPYFYSQFGWEYVYFMKVIAMFVFINTIANWMLTVLTKTHVPQDNDRPDSVNLAWKKYENSTDHSGEQIINLGSVDRSDLHWTFCKTCEVPAPPRSHHCPICERCILKRDHHCFLVGTCIGFYNQRFFVILTFYVAIASFVGLAHIAVYMKDTYYPFHSIIDWFFPVTLTRFVMGDVSLIHTLLMIQIYTFWWSGPVCLGFFLYQLIAIYYGKTAYELAKTRRPNRIRSLNPISYNFQSVFGSFWPINFIFPAHPILKQLGDGRNWPGVKIKYDV</sequence>
<comment type="caution">
    <text evidence="9">The sequence shown here is derived from an EMBL/GenBank/DDBJ whole genome shotgun (WGS) entry which is preliminary data.</text>
</comment>
<comment type="subcellular location">
    <subcellularLocation>
        <location evidence="1">Membrane</location>
        <topology evidence="1">Multi-pass membrane protein</topology>
    </subcellularLocation>
</comment>
<comment type="similarity">
    <text evidence="7">Belongs to the DHHC palmitoyltransferase family.</text>
</comment>
<keyword evidence="10" id="KW-1185">Reference proteome</keyword>
<dbReference type="GO" id="GO:0005794">
    <property type="term" value="C:Golgi apparatus"/>
    <property type="evidence" value="ECO:0007669"/>
    <property type="project" value="TreeGrafter"/>
</dbReference>
<keyword evidence="6 7" id="KW-0012">Acyltransferase</keyword>
<dbReference type="Pfam" id="PF01529">
    <property type="entry name" value="DHHC"/>
    <property type="match status" value="1"/>
</dbReference>
<feature type="transmembrane region" description="Helical" evidence="7">
    <location>
        <begin position="300"/>
        <end position="318"/>
    </location>
</feature>
<evidence type="ECO:0000256" key="3">
    <source>
        <dbReference type="ARBA" id="ARBA00022692"/>
    </source>
</evidence>
<dbReference type="PANTHER" id="PTHR22883">
    <property type="entry name" value="ZINC FINGER DHHC DOMAIN CONTAINING PROTEIN"/>
    <property type="match status" value="1"/>
</dbReference>
<keyword evidence="5 7" id="KW-0472">Membrane</keyword>